<sequence>MDSIKKLINNPDLGKLIFRLFVGLSMAFAHGLGKLPPPEQLVQGVASMGFPAAGVFAWLAGLSEFAGGLLIAVGLFTRHSALFLGFTMATAGFVAHSADPFRVKELAFLYLASCVLLFFAGAGKYSLDRIIRKK</sequence>
<organism evidence="8 9">
    <name type="scientific">Pseudobdellovibrio exovorus JSS</name>
    <dbReference type="NCBI Taxonomy" id="1184267"/>
    <lineage>
        <taxon>Bacteria</taxon>
        <taxon>Pseudomonadati</taxon>
        <taxon>Bdellovibrionota</taxon>
        <taxon>Bdellovibrionia</taxon>
        <taxon>Bdellovibrionales</taxon>
        <taxon>Pseudobdellovibrionaceae</taxon>
        <taxon>Pseudobdellovibrio</taxon>
    </lineage>
</organism>
<evidence type="ECO:0000256" key="3">
    <source>
        <dbReference type="ARBA" id="ARBA00022475"/>
    </source>
</evidence>
<dbReference type="AlphaFoldDB" id="M4VE58"/>
<dbReference type="EMBL" id="CP003537">
    <property type="protein sequence ID" value="AGH96780.1"/>
    <property type="molecule type" value="Genomic_DNA"/>
</dbReference>
<dbReference type="STRING" id="1184267.A11Q_2564"/>
<accession>M4VE58</accession>
<keyword evidence="5 7" id="KW-1133">Transmembrane helix</keyword>
<dbReference type="GO" id="GO:0005886">
    <property type="term" value="C:plasma membrane"/>
    <property type="evidence" value="ECO:0007669"/>
    <property type="project" value="UniProtKB-SubCell"/>
</dbReference>
<evidence type="ECO:0008006" key="10">
    <source>
        <dbReference type="Google" id="ProtNLM"/>
    </source>
</evidence>
<evidence type="ECO:0000256" key="6">
    <source>
        <dbReference type="ARBA" id="ARBA00023136"/>
    </source>
</evidence>
<evidence type="ECO:0000256" key="1">
    <source>
        <dbReference type="ARBA" id="ARBA00004651"/>
    </source>
</evidence>
<comment type="subcellular location">
    <subcellularLocation>
        <location evidence="1">Cell membrane</location>
        <topology evidence="1">Multi-pass membrane protein</topology>
    </subcellularLocation>
</comment>
<keyword evidence="6 7" id="KW-0472">Membrane</keyword>
<dbReference type="KEGG" id="bex:A11Q_2564"/>
<keyword evidence="9" id="KW-1185">Reference proteome</keyword>
<feature type="transmembrane region" description="Helical" evidence="7">
    <location>
        <begin position="16"/>
        <end position="35"/>
    </location>
</feature>
<evidence type="ECO:0000256" key="5">
    <source>
        <dbReference type="ARBA" id="ARBA00022989"/>
    </source>
</evidence>
<keyword evidence="4 7" id="KW-0812">Transmembrane</keyword>
<dbReference type="PANTHER" id="PTHR33452:SF1">
    <property type="entry name" value="INNER MEMBRANE PROTEIN YPHA-RELATED"/>
    <property type="match status" value="1"/>
</dbReference>
<reference evidence="8 9" key="1">
    <citation type="journal article" date="2013" name="ISME J.">
        <title>By their genes ye shall know them: genomic signatures of predatory bacteria.</title>
        <authorList>
            <person name="Pasternak Z."/>
            <person name="Pietrokovski S."/>
            <person name="Rotem O."/>
            <person name="Gophna U."/>
            <person name="Lurie-Weinberger M.N."/>
            <person name="Jurkevitch E."/>
        </authorList>
    </citation>
    <scope>NUCLEOTIDE SEQUENCE [LARGE SCALE GENOMIC DNA]</scope>
    <source>
        <strain evidence="8 9">JSS</strain>
    </source>
</reference>
<dbReference type="PATRIC" id="fig|1184267.3.peg.2592"/>
<name>M4VE58_9BACT</name>
<gene>
    <name evidence="8" type="ORF">A11Q_2564</name>
</gene>
<protein>
    <recommendedName>
        <fullName evidence="10">DoxD-like family protein</fullName>
    </recommendedName>
</protein>
<dbReference type="HOGENOM" id="CLU_058421_6_5_7"/>
<dbReference type="PANTHER" id="PTHR33452">
    <property type="entry name" value="OXIDOREDUCTASE CATD-RELATED"/>
    <property type="match status" value="1"/>
</dbReference>
<evidence type="ECO:0000256" key="2">
    <source>
        <dbReference type="ARBA" id="ARBA00006679"/>
    </source>
</evidence>
<keyword evidence="3" id="KW-1003">Cell membrane</keyword>
<evidence type="ECO:0000313" key="8">
    <source>
        <dbReference type="EMBL" id="AGH96780.1"/>
    </source>
</evidence>
<evidence type="ECO:0000256" key="7">
    <source>
        <dbReference type="SAM" id="Phobius"/>
    </source>
</evidence>
<dbReference type="eggNOG" id="COG2259">
    <property type="taxonomic scope" value="Bacteria"/>
</dbReference>
<dbReference type="Pfam" id="PF07681">
    <property type="entry name" value="DoxX"/>
    <property type="match status" value="1"/>
</dbReference>
<evidence type="ECO:0000256" key="4">
    <source>
        <dbReference type="ARBA" id="ARBA00022692"/>
    </source>
</evidence>
<comment type="similarity">
    <text evidence="2">Belongs to the DoxX family.</text>
</comment>
<dbReference type="InterPro" id="IPR051907">
    <property type="entry name" value="DoxX-like_oxidoreductase"/>
</dbReference>
<feature type="transmembrane region" description="Helical" evidence="7">
    <location>
        <begin position="69"/>
        <end position="95"/>
    </location>
</feature>
<dbReference type="Proteomes" id="UP000012040">
    <property type="component" value="Chromosome"/>
</dbReference>
<feature type="transmembrane region" description="Helical" evidence="7">
    <location>
        <begin position="107"/>
        <end position="127"/>
    </location>
</feature>
<proteinExistence type="inferred from homology"/>
<dbReference type="OrthoDB" id="9813193at2"/>
<dbReference type="RefSeq" id="WP_015471270.1">
    <property type="nucleotide sequence ID" value="NC_020813.1"/>
</dbReference>
<dbReference type="InterPro" id="IPR032808">
    <property type="entry name" value="DoxX"/>
</dbReference>
<evidence type="ECO:0000313" key="9">
    <source>
        <dbReference type="Proteomes" id="UP000012040"/>
    </source>
</evidence>